<dbReference type="Proteomes" id="UP000288716">
    <property type="component" value="Unassembled WGS sequence"/>
</dbReference>
<dbReference type="PANTHER" id="PTHR22803">
    <property type="entry name" value="MANNOSE, PHOSPHOLIPASE, LECTIN RECEPTOR RELATED"/>
    <property type="match status" value="1"/>
</dbReference>
<reference evidence="3 4" key="1">
    <citation type="journal article" date="2018" name="Gigascience">
        <title>Genomes of trombidid mites reveal novel predicted allergens and laterally-transferred genes associated with secondary metabolism.</title>
        <authorList>
            <person name="Dong X."/>
            <person name="Chaisiri K."/>
            <person name="Xia D."/>
            <person name="Armstrong S.D."/>
            <person name="Fang Y."/>
            <person name="Donnelly M.J."/>
            <person name="Kadowaki T."/>
            <person name="McGarry J.W."/>
            <person name="Darby A.C."/>
            <person name="Makepeace B.L."/>
        </authorList>
    </citation>
    <scope>NUCLEOTIDE SEQUENCE [LARGE SCALE GENOMIC DNA]</scope>
    <source>
        <strain evidence="3">UoL-UT</strain>
    </source>
</reference>
<evidence type="ECO:0000259" key="2">
    <source>
        <dbReference type="PROSITE" id="PS50041"/>
    </source>
</evidence>
<gene>
    <name evidence="3" type="ORF">B4U80_13870</name>
</gene>
<dbReference type="EMBL" id="NCKV01004907">
    <property type="protein sequence ID" value="RWS24419.1"/>
    <property type="molecule type" value="Genomic_DNA"/>
</dbReference>
<keyword evidence="1" id="KW-1133">Transmembrane helix</keyword>
<feature type="domain" description="C-type lectin" evidence="2">
    <location>
        <begin position="45"/>
        <end position="157"/>
    </location>
</feature>
<protein>
    <submittedName>
        <fullName evidence="3">CD209 antigen-like protein A isoform X2</fullName>
    </submittedName>
</protein>
<dbReference type="VEuPathDB" id="VectorBase:LDEU007622"/>
<dbReference type="InterPro" id="IPR016187">
    <property type="entry name" value="CTDL_fold"/>
</dbReference>
<name>A0A443SA45_9ACAR</name>
<accession>A0A443SA45</accession>
<dbReference type="STRING" id="299467.A0A443SA45"/>
<dbReference type="SUPFAM" id="SSF56436">
    <property type="entry name" value="C-type lectin-like"/>
    <property type="match status" value="1"/>
</dbReference>
<keyword evidence="1" id="KW-0472">Membrane</keyword>
<keyword evidence="1" id="KW-0812">Transmembrane</keyword>
<evidence type="ECO:0000256" key="1">
    <source>
        <dbReference type="SAM" id="Phobius"/>
    </source>
</evidence>
<dbReference type="InterPro" id="IPR016186">
    <property type="entry name" value="C-type_lectin-like/link_sf"/>
</dbReference>
<dbReference type="CDD" id="cd00037">
    <property type="entry name" value="CLECT"/>
    <property type="match status" value="1"/>
</dbReference>
<dbReference type="AlphaFoldDB" id="A0A443SA45"/>
<feature type="transmembrane region" description="Helical" evidence="1">
    <location>
        <begin position="257"/>
        <end position="276"/>
    </location>
</feature>
<dbReference type="InterPro" id="IPR050111">
    <property type="entry name" value="C-type_lectin/snaclec_domain"/>
</dbReference>
<dbReference type="PROSITE" id="PS50041">
    <property type="entry name" value="C_TYPE_LECTIN_2"/>
    <property type="match status" value="1"/>
</dbReference>
<comment type="caution">
    <text evidence="3">The sequence shown here is derived from an EMBL/GenBank/DDBJ whole genome shotgun (WGS) entry which is preliminary data.</text>
</comment>
<dbReference type="SMART" id="SM00034">
    <property type="entry name" value="CLECT"/>
    <property type="match status" value="1"/>
</dbReference>
<sequence length="284" mass="32807">INEDIDPRIVDDTTKTNSKGDTVIITTHDDISYDSCFSARHHGENVTKCYHFEKLSSTFNEASEICRSENSTLVTIQDMEENKFLKNKLLYNQIYWIGGIRIIQDYNYFIWSNGEKFDFTHWAESEPKRDNKANCISILNGQWYASDCNEKHSIICEKTKASQKYLKGESGSALLNQHVISLNNARKGLFDLKEAIDKIFSRDAKIINALQKVLDGKIFIKAKEKPKTSSLRRKRSLNTKIMEKSPMLSQIQSEINTLRIVVAFSIILNLILIWLFSGKRNKYY</sequence>
<evidence type="ECO:0000313" key="3">
    <source>
        <dbReference type="EMBL" id="RWS24419.1"/>
    </source>
</evidence>
<dbReference type="OrthoDB" id="538816at2759"/>
<keyword evidence="4" id="KW-1185">Reference proteome</keyword>
<dbReference type="InterPro" id="IPR001304">
    <property type="entry name" value="C-type_lectin-like"/>
</dbReference>
<feature type="non-terminal residue" evidence="3">
    <location>
        <position position="1"/>
    </location>
</feature>
<dbReference type="Gene3D" id="3.10.100.10">
    <property type="entry name" value="Mannose-Binding Protein A, subunit A"/>
    <property type="match status" value="1"/>
</dbReference>
<proteinExistence type="predicted"/>
<evidence type="ECO:0000313" key="4">
    <source>
        <dbReference type="Proteomes" id="UP000288716"/>
    </source>
</evidence>
<organism evidence="3 4">
    <name type="scientific">Leptotrombidium deliense</name>
    <dbReference type="NCBI Taxonomy" id="299467"/>
    <lineage>
        <taxon>Eukaryota</taxon>
        <taxon>Metazoa</taxon>
        <taxon>Ecdysozoa</taxon>
        <taxon>Arthropoda</taxon>
        <taxon>Chelicerata</taxon>
        <taxon>Arachnida</taxon>
        <taxon>Acari</taxon>
        <taxon>Acariformes</taxon>
        <taxon>Trombidiformes</taxon>
        <taxon>Prostigmata</taxon>
        <taxon>Anystina</taxon>
        <taxon>Parasitengona</taxon>
        <taxon>Trombiculoidea</taxon>
        <taxon>Trombiculidae</taxon>
        <taxon>Leptotrombidium</taxon>
    </lineage>
</organism>
<dbReference type="Pfam" id="PF00059">
    <property type="entry name" value="Lectin_C"/>
    <property type="match status" value="1"/>
</dbReference>